<evidence type="ECO:0000256" key="1">
    <source>
        <dbReference type="SAM" id="MobiDB-lite"/>
    </source>
</evidence>
<gene>
    <name evidence="2" type="ORF">C2G38_2152797</name>
</gene>
<proteinExistence type="predicted"/>
<organism evidence="2 3">
    <name type="scientific">Gigaspora rosea</name>
    <dbReference type="NCBI Taxonomy" id="44941"/>
    <lineage>
        <taxon>Eukaryota</taxon>
        <taxon>Fungi</taxon>
        <taxon>Fungi incertae sedis</taxon>
        <taxon>Mucoromycota</taxon>
        <taxon>Glomeromycotina</taxon>
        <taxon>Glomeromycetes</taxon>
        <taxon>Diversisporales</taxon>
        <taxon>Gigasporaceae</taxon>
        <taxon>Gigaspora</taxon>
    </lineage>
</organism>
<evidence type="ECO:0000313" key="3">
    <source>
        <dbReference type="Proteomes" id="UP000266673"/>
    </source>
</evidence>
<name>A0A397WA07_9GLOM</name>
<feature type="region of interest" description="Disordered" evidence="1">
    <location>
        <begin position="1"/>
        <end position="54"/>
    </location>
</feature>
<protein>
    <submittedName>
        <fullName evidence="2">Uncharacterized protein</fullName>
    </submittedName>
</protein>
<sequence>MVHLHHGAPPDHPRSPSQITRSTAHSGSHDRYDSTKFCGGNTRSRKRKSQEKESALLECFQTGKTWTTRERRNRRTNENYQRKKITIDKTDKRNHLEEISVRKTTNIPTETESLAIVEATNEPLGKDDH</sequence>
<comment type="caution">
    <text evidence="2">The sequence shown here is derived from an EMBL/GenBank/DDBJ whole genome shotgun (WGS) entry which is preliminary data.</text>
</comment>
<evidence type="ECO:0000313" key="2">
    <source>
        <dbReference type="EMBL" id="RIB30339.1"/>
    </source>
</evidence>
<dbReference type="AlphaFoldDB" id="A0A397WA07"/>
<dbReference type="Proteomes" id="UP000266673">
    <property type="component" value="Unassembled WGS sequence"/>
</dbReference>
<dbReference type="EMBL" id="QKWP01000014">
    <property type="protein sequence ID" value="RIB30339.1"/>
    <property type="molecule type" value="Genomic_DNA"/>
</dbReference>
<accession>A0A397WA07</accession>
<reference evidence="2 3" key="1">
    <citation type="submission" date="2018-06" db="EMBL/GenBank/DDBJ databases">
        <title>Comparative genomics reveals the genomic features of Rhizophagus irregularis, R. cerebriforme, R. diaphanum and Gigaspora rosea, and their symbiotic lifestyle signature.</title>
        <authorList>
            <person name="Morin E."/>
            <person name="San Clemente H."/>
            <person name="Chen E.C.H."/>
            <person name="De La Providencia I."/>
            <person name="Hainaut M."/>
            <person name="Kuo A."/>
            <person name="Kohler A."/>
            <person name="Murat C."/>
            <person name="Tang N."/>
            <person name="Roy S."/>
            <person name="Loubradou J."/>
            <person name="Henrissat B."/>
            <person name="Grigoriev I.V."/>
            <person name="Corradi N."/>
            <person name="Roux C."/>
            <person name="Martin F.M."/>
        </authorList>
    </citation>
    <scope>NUCLEOTIDE SEQUENCE [LARGE SCALE GENOMIC DNA]</scope>
    <source>
        <strain evidence="2 3">DAOM 194757</strain>
    </source>
</reference>
<feature type="compositionally biased region" description="Polar residues" evidence="1">
    <location>
        <begin position="15"/>
        <end position="26"/>
    </location>
</feature>
<keyword evidence="3" id="KW-1185">Reference proteome</keyword>